<dbReference type="InterPro" id="IPR050312">
    <property type="entry name" value="IolE/XylAMocC-like"/>
</dbReference>
<comment type="caution">
    <text evidence="2">The sequence shown here is derived from an EMBL/GenBank/DDBJ whole genome shotgun (WGS) entry which is preliminary data.</text>
</comment>
<accession>A0A9W9VKJ9</accession>
<dbReference type="Gene3D" id="3.20.20.150">
    <property type="entry name" value="Divalent-metal-dependent TIM barrel enzymes"/>
    <property type="match status" value="1"/>
</dbReference>
<dbReference type="InterPro" id="IPR013022">
    <property type="entry name" value="Xyl_isomerase-like_TIM-brl"/>
</dbReference>
<dbReference type="OrthoDB" id="5360893at2759"/>
<evidence type="ECO:0000313" key="2">
    <source>
        <dbReference type="EMBL" id="KAJ5382885.1"/>
    </source>
</evidence>
<dbReference type="GeneID" id="81457709"/>
<name>A0A9W9VKJ9_9EURO</name>
<dbReference type="RefSeq" id="XP_056582661.1">
    <property type="nucleotide sequence ID" value="XM_056718526.1"/>
</dbReference>
<dbReference type="SUPFAM" id="SSF51658">
    <property type="entry name" value="Xylose isomerase-like"/>
    <property type="match status" value="1"/>
</dbReference>
<dbReference type="AlphaFoldDB" id="A0A9W9VKJ9"/>
<dbReference type="PANTHER" id="PTHR12110">
    <property type="entry name" value="HYDROXYPYRUVATE ISOMERASE"/>
    <property type="match status" value="1"/>
</dbReference>
<feature type="domain" description="Xylose isomerase-like TIM barrel" evidence="1">
    <location>
        <begin position="32"/>
        <end position="338"/>
    </location>
</feature>
<reference evidence="2" key="1">
    <citation type="submission" date="2022-12" db="EMBL/GenBank/DDBJ databases">
        <authorList>
            <person name="Petersen C."/>
        </authorList>
    </citation>
    <scope>NUCLEOTIDE SEQUENCE</scope>
    <source>
        <strain evidence="2">IBT 3081</strain>
    </source>
</reference>
<evidence type="ECO:0000259" key="1">
    <source>
        <dbReference type="Pfam" id="PF01261"/>
    </source>
</evidence>
<organism evidence="2 3">
    <name type="scientific">Penicillium concentricum</name>
    <dbReference type="NCBI Taxonomy" id="293559"/>
    <lineage>
        <taxon>Eukaryota</taxon>
        <taxon>Fungi</taxon>
        <taxon>Dikarya</taxon>
        <taxon>Ascomycota</taxon>
        <taxon>Pezizomycotina</taxon>
        <taxon>Eurotiomycetes</taxon>
        <taxon>Eurotiomycetidae</taxon>
        <taxon>Eurotiales</taxon>
        <taxon>Aspergillaceae</taxon>
        <taxon>Penicillium</taxon>
    </lineage>
</organism>
<protein>
    <recommendedName>
        <fullName evidence="1">Xylose isomerase-like TIM barrel domain-containing protein</fullName>
    </recommendedName>
</protein>
<evidence type="ECO:0000313" key="3">
    <source>
        <dbReference type="Proteomes" id="UP001147752"/>
    </source>
</evidence>
<dbReference type="Pfam" id="PF01261">
    <property type="entry name" value="AP_endonuc_2"/>
    <property type="match status" value="1"/>
</dbReference>
<dbReference type="PANTHER" id="PTHR12110:SF56">
    <property type="entry name" value="DEHYDRATASE, PUTATIVE (AFU_ORTHOLOGUE AFUA_6G08740)-RELATED"/>
    <property type="match status" value="1"/>
</dbReference>
<sequence>MGPITRASVRSIPLAYASCSIGSSSDTLPRKLQAISKAGFTSIELSFPDILEYAEHLQGKHISSDSFSELVNVSDAIRDLCQANSLTIMMLQPFTNFEGWPRGTAERENAFATARAWIEIMKVLGTDMLQVGATDIPPDKISTTREAVVSDLRELADMLAKHNFRLAYENWCWSTHAPGWKDAWEIVSAVDRPNIGLCLDTFQIAGSEWADPTTESGVIEEVPYGVLRENFAASMDELARTIPPEKIYLLQISDAYRMSPPLTTEPIEGLRPRGQWSHDYRPMPYDGGYLPIEDVAKAVLKTGFRGWFSMEIFDSGPDGTGKKYEIKAYAKKAMESMQKLLMNCTDE</sequence>
<gene>
    <name evidence="2" type="ORF">N7517_000796</name>
</gene>
<proteinExistence type="predicted"/>
<dbReference type="EMBL" id="JAPZBT010000001">
    <property type="protein sequence ID" value="KAJ5382885.1"/>
    <property type="molecule type" value="Genomic_DNA"/>
</dbReference>
<reference evidence="2" key="2">
    <citation type="journal article" date="2023" name="IMA Fungus">
        <title>Comparative genomic study of the Penicillium genus elucidates a diverse pangenome and 15 lateral gene transfer events.</title>
        <authorList>
            <person name="Petersen C."/>
            <person name="Sorensen T."/>
            <person name="Nielsen M.R."/>
            <person name="Sondergaard T.E."/>
            <person name="Sorensen J.L."/>
            <person name="Fitzpatrick D.A."/>
            <person name="Frisvad J.C."/>
            <person name="Nielsen K.L."/>
        </authorList>
    </citation>
    <scope>NUCLEOTIDE SEQUENCE</scope>
    <source>
        <strain evidence="2">IBT 3081</strain>
    </source>
</reference>
<dbReference type="InterPro" id="IPR036237">
    <property type="entry name" value="Xyl_isomerase-like_sf"/>
</dbReference>
<keyword evidence="3" id="KW-1185">Reference proteome</keyword>
<dbReference type="Proteomes" id="UP001147752">
    <property type="component" value="Unassembled WGS sequence"/>
</dbReference>